<dbReference type="FunFam" id="2.10.109.10:FF:000005">
    <property type="entry name" value="Mitochondrial inner membrane protease subunit"/>
    <property type="match status" value="1"/>
</dbReference>
<feature type="domain" description="Peptidase S26" evidence="12">
    <location>
        <begin position="8"/>
        <end position="97"/>
    </location>
</feature>
<dbReference type="GO" id="GO:0006627">
    <property type="term" value="P:protein processing involved in protein targeting to mitochondrion"/>
    <property type="evidence" value="ECO:0007669"/>
    <property type="project" value="InterPro"/>
</dbReference>
<dbReference type="Proteomes" id="UP001443914">
    <property type="component" value="Unassembled WGS sequence"/>
</dbReference>
<keyword evidence="10" id="KW-0472">Membrane</keyword>
<sequence>MASASFLWDVAKKCFTAGLVGLTVSDRFGCVTRIHGHSMSSTLNPSNSNFTDYVLVEKICLRRYNFSRGDVIVFMSPTNHKEKNVKRIIALPGDWLRLPDTYDTVKIPNGHCWVEGDNSATSLDSRSFGPVPLGLAQGRVTHILWPPQRIGKVEVEVPQHRLSRI</sequence>
<dbReference type="Gene3D" id="2.10.109.10">
    <property type="entry name" value="Umud Fragment, subunit A"/>
    <property type="match status" value="1"/>
</dbReference>
<organism evidence="13 14">
    <name type="scientific">Saponaria officinalis</name>
    <name type="common">Common soapwort</name>
    <name type="synonym">Lychnis saponaria</name>
    <dbReference type="NCBI Taxonomy" id="3572"/>
    <lineage>
        <taxon>Eukaryota</taxon>
        <taxon>Viridiplantae</taxon>
        <taxon>Streptophyta</taxon>
        <taxon>Embryophyta</taxon>
        <taxon>Tracheophyta</taxon>
        <taxon>Spermatophyta</taxon>
        <taxon>Magnoliopsida</taxon>
        <taxon>eudicotyledons</taxon>
        <taxon>Gunneridae</taxon>
        <taxon>Pentapetalae</taxon>
        <taxon>Caryophyllales</taxon>
        <taxon>Caryophyllaceae</taxon>
        <taxon>Caryophylleae</taxon>
        <taxon>Saponaria</taxon>
    </lineage>
</organism>
<evidence type="ECO:0000313" key="13">
    <source>
        <dbReference type="EMBL" id="KAK9706085.1"/>
    </source>
</evidence>
<proteinExistence type="inferred from homology"/>
<keyword evidence="7" id="KW-0378">Hydrolase</keyword>
<evidence type="ECO:0000256" key="7">
    <source>
        <dbReference type="ARBA" id="ARBA00022801"/>
    </source>
</evidence>
<dbReference type="PROSITE" id="PS00760">
    <property type="entry name" value="SPASE_I_2"/>
    <property type="match status" value="1"/>
</dbReference>
<reference evidence="13 14" key="1">
    <citation type="submission" date="2024-03" db="EMBL/GenBank/DDBJ databases">
        <title>WGS assembly of Saponaria officinalis var. Norfolk2.</title>
        <authorList>
            <person name="Jenkins J."/>
            <person name="Shu S."/>
            <person name="Grimwood J."/>
            <person name="Barry K."/>
            <person name="Goodstein D."/>
            <person name="Schmutz J."/>
            <person name="Leebens-Mack J."/>
            <person name="Osbourn A."/>
        </authorList>
    </citation>
    <scope>NUCLEOTIDE SEQUENCE [LARGE SCALE GENOMIC DNA]</scope>
    <source>
        <strain evidence="14">cv. Norfolk2</strain>
        <strain evidence="13">JIC</strain>
        <tissue evidence="13">Leaf</tissue>
    </source>
</reference>
<comment type="similarity">
    <text evidence="2">Belongs to the peptidase S26 family. IMP2 subfamily.</text>
</comment>
<dbReference type="PRINTS" id="PR00727">
    <property type="entry name" value="LEADERPTASE"/>
</dbReference>
<dbReference type="GO" id="GO:0042720">
    <property type="term" value="C:mitochondrial inner membrane peptidase complex"/>
    <property type="evidence" value="ECO:0007669"/>
    <property type="project" value="InterPro"/>
</dbReference>
<evidence type="ECO:0000313" key="14">
    <source>
        <dbReference type="Proteomes" id="UP001443914"/>
    </source>
</evidence>
<dbReference type="InterPro" id="IPR019757">
    <property type="entry name" value="Pept_S26A_signal_pept_1_Lys-AS"/>
</dbReference>
<dbReference type="CDD" id="cd06530">
    <property type="entry name" value="S26_SPase_I"/>
    <property type="match status" value="1"/>
</dbReference>
<evidence type="ECO:0000259" key="12">
    <source>
        <dbReference type="Pfam" id="PF10502"/>
    </source>
</evidence>
<dbReference type="InterPro" id="IPR000223">
    <property type="entry name" value="Pept_S26A_signal_pept_1"/>
</dbReference>
<dbReference type="SUPFAM" id="SSF51306">
    <property type="entry name" value="LexA/Signal peptidase"/>
    <property type="match status" value="1"/>
</dbReference>
<evidence type="ECO:0000256" key="5">
    <source>
        <dbReference type="ARBA" id="ARBA00022692"/>
    </source>
</evidence>
<feature type="domain" description="Peptidase S26" evidence="12">
    <location>
        <begin position="102"/>
        <end position="145"/>
    </location>
</feature>
<name>A0AAW1JR19_SAPOF</name>
<protein>
    <recommendedName>
        <fullName evidence="3">Mitochondrial inner membrane protease subunit 2</fullName>
    </recommendedName>
</protein>
<dbReference type="InterPro" id="IPR037730">
    <property type="entry name" value="IMP2"/>
</dbReference>
<evidence type="ECO:0000256" key="8">
    <source>
        <dbReference type="ARBA" id="ARBA00022989"/>
    </source>
</evidence>
<keyword evidence="9" id="KW-0496">Mitochondrion</keyword>
<keyword evidence="4" id="KW-0645">Protease</keyword>
<keyword evidence="5" id="KW-0812">Transmembrane</keyword>
<dbReference type="GO" id="GO:0006465">
    <property type="term" value="P:signal peptide processing"/>
    <property type="evidence" value="ECO:0007669"/>
    <property type="project" value="InterPro"/>
</dbReference>
<gene>
    <name evidence="13" type="ORF">RND81_07G103300</name>
</gene>
<dbReference type="EMBL" id="JBDFQZ010000007">
    <property type="protein sequence ID" value="KAK9706085.1"/>
    <property type="molecule type" value="Genomic_DNA"/>
</dbReference>
<evidence type="ECO:0000256" key="11">
    <source>
        <dbReference type="PIRSR" id="PIRSR600223-1"/>
    </source>
</evidence>
<dbReference type="PANTHER" id="PTHR46041">
    <property type="entry name" value="MITOCHONDRIAL INNER MEMBRANE PROTEASE SUBUNIT 2"/>
    <property type="match status" value="1"/>
</dbReference>
<feature type="active site" evidence="11">
    <location>
        <position position="38"/>
    </location>
</feature>
<feature type="active site" evidence="11">
    <location>
        <position position="86"/>
    </location>
</feature>
<evidence type="ECO:0000256" key="2">
    <source>
        <dbReference type="ARBA" id="ARBA00007066"/>
    </source>
</evidence>
<dbReference type="PANTHER" id="PTHR46041:SF2">
    <property type="entry name" value="MITOCHONDRIAL INNER MEMBRANE PROTEASE SUBUNIT 2"/>
    <property type="match status" value="1"/>
</dbReference>
<accession>A0AAW1JR19</accession>
<dbReference type="GO" id="GO:0004252">
    <property type="term" value="F:serine-type endopeptidase activity"/>
    <property type="evidence" value="ECO:0007669"/>
    <property type="project" value="InterPro"/>
</dbReference>
<dbReference type="InterPro" id="IPR019533">
    <property type="entry name" value="Peptidase_S26"/>
</dbReference>
<evidence type="ECO:0000256" key="1">
    <source>
        <dbReference type="ARBA" id="ARBA00004434"/>
    </source>
</evidence>
<keyword evidence="6" id="KW-0999">Mitochondrion inner membrane</keyword>
<dbReference type="InterPro" id="IPR036286">
    <property type="entry name" value="LexA/Signal_pep-like_sf"/>
</dbReference>
<evidence type="ECO:0000256" key="10">
    <source>
        <dbReference type="ARBA" id="ARBA00023136"/>
    </source>
</evidence>
<evidence type="ECO:0000256" key="4">
    <source>
        <dbReference type="ARBA" id="ARBA00022670"/>
    </source>
</evidence>
<evidence type="ECO:0000256" key="3">
    <source>
        <dbReference type="ARBA" id="ARBA00013650"/>
    </source>
</evidence>
<comment type="subcellular location">
    <subcellularLocation>
        <location evidence="1">Mitochondrion inner membrane</location>
        <topology evidence="1">Single-pass membrane protein</topology>
    </subcellularLocation>
</comment>
<evidence type="ECO:0000256" key="9">
    <source>
        <dbReference type="ARBA" id="ARBA00023128"/>
    </source>
</evidence>
<dbReference type="EMBL" id="JBDFQZ010000007">
    <property type="protein sequence ID" value="KAK9706086.1"/>
    <property type="molecule type" value="Genomic_DNA"/>
</dbReference>
<comment type="caution">
    <text evidence="13">The sequence shown here is derived from an EMBL/GenBank/DDBJ whole genome shotgun (WGS) entry which is preliminary data.</text>
</comment>
<dbReference type="AlphaFoldDB" id="A0AAW1JR19"/>
<keyword evidence="14" id="KW-1185">Reference proteome</keyword>
<evidence type="ECO:0000256" key="6">
    <source>
        <dbReference type="ARBA" id="ARBA00022792"/>
    </source>
</evidence>
<dbReference type="Pfam" id="PF10502">
    <property type="entry name" value="Peptidase_S26"/>
    <property type="match status" value="2"/>
</dbReference>
<keyword evidence="8" id="KW-1133">Transmembrane helix</keyword>
<dbReference type="NCBIfam" id="TIGR02227">
    <property type="entry name" value="sigpep_I_bact"/>
    <property type="match status" value="1"/>
</dbReference>